<proteinExistence type="predicted"/>
<dbReference type="AlphaFoldDB" id="A0A4U8UTE4"/>
<dbReference type="EMBL" id="AZBU02000001">
    <property type="protein sequence ID" value="TMS35899.1"/>
    <property type="molecule type" value="Genomic_DNA"/>
</dbReference>
<sequence length="85" mass="9876">MKTSAIIEYCCPDVGTNKLIHLFSRLKQPRFVRLALETRNVFKHRLPRRDALGTPKDNLDLERARRDQCTCYLQPLHITGIGKIN</sequence>
<accession>A0A4U8UTE4</accession>
<evidence type="ECO:0000313" key="2">
    <source>
        <dbReference type="Proteomes" id="UP000298663"/>
    </source>
</evidence>
<reference evidence="1 2" key="2">
    <citation type="journal article" date="2019" name="G3 (Bethesda)">
        <title>Hybrid Assembly of the Genome of the Entomopathogenic Nematode Steinernema carpocapsae Identifies the X-Chromosome.</title>
        <authorList>
            <person name="Serra L."/>
            <person name="Macchietto M."/>
            <person name="Macias-Munoz A."/>
            <person name="McGill C.J."/>
            <person name="Rodriguez I.M."/>
            <person name="Rodriguez B."/>
            <person name="Murad R."/>
            <person name="Mortazavi A."/>
        </authorList>
    </citation>
    <scope>NUCLEOTIDE SEQUENCE [LARGE SCALE GENOMIC DNA]</scope>
    <source>
        <strain evidence="1 2">ALL</strain>
    </source>
</reference>
<reference evidence="1 2" key="1">
    <citation type="journal article" date="2015" name="Genome Biol.">
        <title>Comparative genomics of Steinernema reveals deeply conserved gene regulatory networks.</title>
        <authorList>
            <person name="Dillman A.R."/>
            <person name="Macchietto M."/>
            <person name="Porter C.F."/>
            <person name="Rogers A."/>
            <person name="Williams B."/>
            <person name="Antoshechkin I."/>
            <person name="Lee M.M."/>
            <person name="Goodwin Z."/>
            <person name="Lu X."/>
            <person name="Lewis E.E."/>
            <person name="Goodrich-Blair H."/>
            <person name="Stock S.P."/>
            <person name="Adams B.J."/>
            <person name="Sternberg P.W."/>
            <person name="Mortazavi A."/>
        </authorList>
    </citation>
    <scope>NUCLEOTIDE SEQUENCE [LARGE SCALE GENOMIC DNA]</scope>
    <source>
        <strain evidence="1 2">ALL</strain>
    </source>
</reference>
<comment type="caution">
    <text evidence="1">The sequence shown here is derived from an EMBL/GenBank/DDBJ whole genome shotgun (WGS) entry which is preliminary data.</text>
</comment>
<organism evidence="1 2">
    <name type="scientific">Steinernema carpocapsae</name>
    <name type="common">Entomopathogenic nematode</name>
    <dbReference type="NCBI Taxonomy" id="34508"/>
    <lineage>
        <taxon>Eukaryota</taxon>
        <taxon>Metazoa</taxon>
        <taxon>Ecdysozoa</taxon>
        <taxon>Nematoda</taxon>
        <taxon>Chromadorea</taxon>
        <taxon>Rhabditida</taxon>
        <taxon>Tylenchina</taxon>
        <taxon>Panagrolaimomorpha</taxon>
        <taxon>Strongyloidoidea</taxon>
        <taxon>Steinernematidae</taxon>
        <taxon>Steinernema</taxon>
    </lineage>
</organism>
<protein>
    <submittedName>
        <fullName evidence="1">Uncharacterized protein</fullName>
    </submittedName>
</protein>
<dbReference type="Proteomes" id="UP000298663">
    <property type="component" value="Chromosome X"/>
</dbReference>
<keyword evidence="2" id="KW-1185">Reference proteome</keyword>
<gene>
    <name evidence="1" type="ORF">L596_003191</name>
</gene>
<name>A0A4U8UTE4_STECR</name>
<evidence type="ECO:0000313" key="1">
    <source>
        <dbReference type="EMBL" id="TMS35899.1"/>
    </source>
</evidence>
<dbReference type="EMBL" id="CM016762">
    <property type="protein sequence ID" value="TMS35899.1"/>
    <property type="molecule type" value="Genomic_DNA"/>
</dbReference>